<dbReference type="Pfam" id="PF00873">
    <property type="entry name" value="ACR_tran"/>
    <property type="match status" value="1"/>
</dbReference>
<dbReference type="PRINTS" id="PR00702">
    <property type="entry name" value="ACRIFLAVINRP"/>
</dbReference>
<evidence type="ECO:0000256" key="1">
    <source>
        <dbReference type="ARBA" id="ARBA00004651"/>
    </source>
</evidence>
<dbReference type="AlphaFoldDB" id="A0A7W9EQW6"/>
<keyword evidence="3" id="KW-0813">Transport</keyword>
<reference evidence="9 10" key="1">
    <citation type="submission" date="2020-08" db="EMBL/GenBank/DDBJ databases">
        <title>Genomic Encyclopedia of Type Strains, Phase IV (KMG-IV): sequencing the most valuable type-strain genomes for metagenomic binning, comparative biology and taxonomic classification.</title>
        <authorList>
            <person name="Goeker M."/>
        </authorList>
    </citation>
    <scope>NUCLEOTIDE SEQUENCE [LARGE SCALE GENOMIC DNA]</scope>
    <source>
        <strain evidence="9 10">DSM 27163</strain>
    </source>
</reference>
<feature type="transmembrane region" description="Helical" evidence="8">
    <location>
        <begin position="375"/>
        <end position="399"/>
    </location>
</feature>
<dbReference type="SUPFAM" id="SSF82693">
    <property type="entry name" value="Multidrug efflux transporter AcrB pore domain, PN1, PN2, PC1 and PC2 subdomains"/>
    <property type="match status" value="2"/>
</dbReference>
<feature type="transmembrane region" description="Helical" evidence="8">
    <location>
        <begin position="899"/>
        <end position="918"/>
    </location>
</feature>
<dbReference type="Proteomes" id="UP000537161">
    <property type="component" value="Unassembled WGS sequence"/>
</dbReference>
<evidence type="ECO:0000256" key="8">
    <source>
        <dbReference type="SAM" id="Phobius"/>
    </source>
</evidence>
<evidence type="ECO:0000313" key="10">
    <source>
        <dbReference type="Proteomes" id="UP000537161"/>
    </source>
</evidence>
<feature type="transmembrane region" description="Helical" evidence="8">
    <location>
        <begin position="1000"/>
        <end position="1022"/>
    </location>
</feature>
<feature type="transmembrane region" description="Helical" evidence="8">
    <location>
        <begin position="1028"/>
        <end position="1047"/>
    </location>
</feature>
<comment type="subcellular location">
    <subcellularLocation>
        <location evidence="1">Cell membrane</location>
        <topology evidence="1">Multi-pass membrane protein</topology>
    </subcellularLocation>
</comment>
<evidence type="ECO:0000256" key="7">
    <source>
        <dbReference type="ARBA" id="ARBA00023136"/>
    </source>
</evidence>
<feature type="transmembrane region" description="Helical" evidence="8">
    <location>
        <begin position="12"/>
        <end position="33"/>
    </location>
</feature>
<proteinExistence type="inferred from homology"/>
<keyword evidence="7 8" id="KW-0472">Membrane</keyword>
<evidence type="ECO:0000256" key="5">
    <source>
        <dbReference type="ARBA" id="ARBA00022692"/>
    </source>
</evidence>
<feature type="transmembrane region" description="Helical" evidence="8">
    <location>
        <begin position="419"/>
        <end position="438"/>
    </location>
</feature>
<comment type="caution">
    <text evidence="9">The sequence shown here is derived from an EMBL/GenBank/DDBJ whole genome shotgun (WGS) entry which is preliminary data.</text>
</comment>
<feature type="transmembrane region" description="Helical" evidence="8">
    <location>
        <begin position="508"/>
        <end position="531"/>
    </location>
</feature>
<sequence>MSLIDRIVALSVAHRWLVLLMTMIAAVIGGWAIGRLPIDAVPDITNNQVQINIAAPALSPELVETQVAFPIETALAGVPGLEYTRSLSRNGFAQVTAVFTESTDIYFARQQVAERLRVAEESLPEGTVPTMGPIATGLGEVYMWTVQFRHREEDTHKPGEPGIQPDGSYITPDGERLVTAADKATWLRTAQDWIVAPLLRNTPGLAGVDAIGGHVKQYQVVPDMQRLAALGMTLTDLARALEENNAGIGAGVVDRGGEGLAVRSDARIRSIDELAAIVVTTRAGTPIRLDSVAQVRLGQAMRQGSASENGREVVVGTAIMRIGENSRTVASAVAERLEEINASLPTDVAIQPVLDRTALVHSTIRTVAKNLTEGALLVVVVIFLLLGNFRAALIAALVIPLSMLMTSFGMLQGGVSANLMSLGALDFGLIVDGAVIIVENALRRLAERQTHLGRPLALEDRLTVVSEAAREMIRPSVFGQAIIILVYVPLLTLTGIEGKSFTPMALTVILALLCAFILSLTFVPAMTAIWLSKPVEEKEGRFLSWLKRRYEPGLERAMARTSLTIGIGVGAVLAAILAFTALGQEFLPQLDEGDLTAQILRVPGTSVDQSQAMQSRIEREIAKLPEVRFVFSKTGTADLASDPMPPNISDTFIIMKPRAEWPDKRLSKAALVAKVEGVLEAMPGGAFEISQPIQMRFNELIAGVRGDIAVKVFGDDFGAMSDTANRIAAILRKTPGAVDVRVEQTEGLPMLDIRPGRDALSRFGITAQAVQDTVSAAIGGREAGVIFEGDRRFAVTIRLADDSRADFQSLGQLPVPLPGSGFVPLQSVADIGVTDGPNQIGRENGKRRIVVEANVRGRDVAGVVADARTAIDAQVRLHSGEYLDWGGQFENLRSASERLMLVVPGCFVLILLLLYGALGSVRDAAIVFTGVPFALVGGVLSLFVRGLPFSISAAVGFIALSGIAVLNGLVMTTSIQRLVAQGADRAQAARDGAMMRLRPVVVTALVASLGFLPMAIATGPGAEVQRPLATVVIGGLVSATLLTLFLLPTLYARHGRRTTAPALEAEGKSR</sequence>
<dbReference type="GO" id="GO:0042910">
    <property type="term" value="F:xenobiotic transmembrane transporter activity"/>
    <property type="evidence" value="ECO:0007669"/>
    <property type="project" value="TreeGrafter"/>
</dbReference>
<keyword evidence="10" id="KW-1185">Reference proteome</keyword>
<feature type="transmembrane region" description="Helical" evidence="8">
    <location>
        <begin position="477"/>
        <end position="496"/>
    </location>
</feature>
<dbReference type="PANTHER" id="PTHR32063">
    <property type="match status" value="1"/>
</dbReference>
<feature type="transmembrane region" description="Helical" evidence="8">
    <location>
        <begin position="949"/>
        <end position="970"/>
    </location>
</feature>
<protein>
    <submittedName>
        <fullName evidence="9">Cobalt-zinc-cadmium resistance protein CzcA</fullName>
    </submittedName>
</protein>
<keyword evidence="5 8" id="KW-0812">Transmembrane</keyword>
<gene>
    <name evidence="9" type="ORF">FHR21_002415</name>
</gene>
<evidence type="ECO:0000256" key="6">
    <source>
        <dbReference type="ARBA" id="ARBA00022989"/>
    </source>
</evidence>
<keyword evidence="6 8" id="KW-1133">Transmembrane helix</keyword>
<feature type="transmembrane region" description="Helical" evidence="8">
    <location>
        <begin position="557"/>
        <end position="582"/>
    </location>
</feature>
<evidence type="ECO:0000256" key="2">
    <source>
        <dbReference type="ARBA" id="ARBA00010942"/>
    </source>
</evidence>
<evidence type="ECO:0000256" key="3">
    <source>
        <dbReference type="ARBA" id="ARBA00022448"/>
    </source>
</evidence>
<dbReference type="SUPFAM" id="SSF82714">
    <property type="entry name" value="Multidrug efflux transporter AcrB TolC docking domain, DN and DC subdomains"/>
    <property type="match status" value="2"/>
</dbReference>
<feature type="transmembrane region" description="Helical" evidence="8">
    <location>
        <begin position="925"/>
        <end position="943"/>
    </location>
</feature>
<dbReference type="Gene3D" id="3.30.70.1320">
    <property type="entry name" value="Multidrug efflux transporter AcrB pore domain like"/>
    <property type="match status" value="1"/>
</dbReference>
<evidence type="ECO:0000313" key="9">
    <source>
        <dbReference type="EMBL" id="MBB5707053.1"/>
    </source>
</evidence>
<dbReference type="InterPro" id="IPR004763">
    <property type="entry name" value="CusA-like"/>
</dbReference>
<evidence type="ECO:0000256" key="4">
    <source>
        <dbReference type="ARBA" id="ARBA00022475"/>
    </source>
</evidence>
<dbReference type="Gene3D" id="3.30.2090.10">
    <property type="entry name" value="Multidrug efflux transporter AcrB TolC docking domain, DN and DC subdomains"/>
    <property type="match status" value="2"/>
</dbReference>
<dbReference type="SUPFAM" id="SSF82866">
    <property type="entry name" value="Multidrug efflux transporter AcrB transmembrane domain"/>
    <property type="match status" value="2"/>
</dbReference>
<dbReference type="Gene3D" id="3.30.70.1430">
    <property type="entry name" value="Multidrug efflux transporter AcrB pore domain"/>
    <property type="match status" value="2"/>
</dbReference>
<dbReference type="PANTHER" id="PTHR32063:SF24">
    <property type="entry name" value="CATION EFFLUX SYSTEM (ACRB_ACRD_ACRF FAMILY)"/>
    <property type="match status" value="1"/>
</dbReference>
<dbReference type="InterPro" id="IPR001036">
    <property type="entry name" value="Acrflvin-R"/>
</dbReference>
<dbReference type="EMBL" id="JACIJH010000007">
    <property type="protein sequence ID" value="MBB5707053.1"/>
    <property type="molecule type" value="Genomic_DNA"/>
</dbReference>
<dbReference type="Gene3D" id="1.20.1640.10">
    <property type="entry name" value="Multidrug efflux transporter AcrB transmembrane domain"/>
    <property type="match status" value="2"/>
</dbReference>
<dbReference type="NCBIfam" id="TIGR00914">
    <property type="entry name" value="2A0601"/>
    <property type="match status" value="1"/>
</dbReference>
<keyword evidence="4" id="KW-1003">Cell membrane</keyword>
<dbReference type="InterPro" id="IPR027463">
    <property type="entry name" value="AcrB_DN_DC_subdom"/>
</dbReference>
<dbReference type="Gene3D" id="3.30.70.1440">
    <property type="entry name" value="Multidrug efflux transporter AcrB pore domain"/>
    <property type="match status" value="1"/>
</dbReference>
<dbReference type="GO" id="GO:0008324">
    <property type="term" value="F:monoatomic cation transmembrane transporter activity"/>
    <property type="evidence" value="ECO:0007669"/>
    <property type="project" value="InterPro"/>
</dbReference>
<accession>A0A7W9EQW6</accession>
<dbReference type="GO" id="GO:0005886">
    <property type="term" value="C:plasma membrane"/>
    <property type="evidence" value="ECO:0007669"/>
    <property type="project" value="UniProtKB-SubCell"/>
</dbReference>
<comment type="similarity">
    <text evidence="2">Belongs to the resistance-nodulation-cell division (RND) (TC 2.A.6) family.</text>
</comment>
<name>A0A7W9EQW6_9SPHN</name>
<organism evidence="9 10">
    <name type="scientific">Sphingopyxis panaciterrulae</name>
    <dbReference type="NCBI Taxonomy" id="462372"/>
    <lineage>
        <taxon>Bacteria</taxon>
        <taxon>Pseudomonadati</taxon>
        <taxon>Pseudomonadota</taxon>
        <taxon>Alphaproteobacteria</taxon>
        <taxon>Sphingomonadales</taxon>
        <taxon>Sphingomonadaceae</taxon>
        <taxon>Sphingopyxis</taxon>
    </lineage>
</organism>